<evidence type="ECO:0000313" key="2">
    <source>
        <dbReference type="EMBL" id="MBU8544397.1"/>
    </source>
</evidence>
<keyword evidence="1" id="KW-1133">Transmembrane helix</keyword>
<gene>
    <name evidence="2" type="ORF">JJQ90_11810</name>
</gene>
<dbReference type="RefSeq" id="WP_216875644.1">
    <property type="nucleotide sequence ID" value="NZ_JAERQM010000003.1"/>
</dbReference>
<name>A0ABS6H6S8_9PROT</name>
<evidence type="ECO:0000256" key="1">
    <source>
        <dbReference type="SAM" id="Phobius"/>
    </source>
</evidence>
<reference evidence="2 3" key="1">
    <citation type="submission" date="2021-01" db="EMBL/GenBank/DDBJ databases">
        <title>Roseomonas sp. nov, a bacterium isolated from an oil production mixture in Yumen Oilfield.</title>
        <authorList>
            <person name="Wu D."/>
        </authorList>
    </citation>
    <scope>NUCLEOTIDE SEQUENCE [LARGE SCALE GENOMIC DNA]</scope>
    <source>
        <strain evidence="2 3">ROY-5-3</strain>
    </source>
</reference>
<protein>
    <submittedName>
        <fullName evidence="2">Uncharacterized protein</fullName>
    </submittedName>
</protein>
<keyword evidence="1" id="KW-0812">Transmembrane</keyword>
<organism evidence="2 3">
    <name type="scientific">Falsiroseomonas oleicola</name>
    <dbReference type="NCBI Taxonomy" id="2801474"/>
    <lineage>
        <taxon>Bacteria</taxon>
        <taxon>Pseudomonadati</taxon>
        <taxon>Pseudomonadota</taxon>
        <taxon>Alphaproteobacteria</taxon>
        <taxon>Acetobacterales</taxon>
        <taxon>Roseomonadaceae</taxon>
        <taxon>Falsiroseomonas</taxon>
    </lineage>
</organism>
<dbReference type="Proteomes" id="UP000689967">
    <property type="component" value="Unassembled WGS sequence"/>
</dbReference>
<sequence>MTALFTAASLLLAGGAGLLSSLLVAPVRGVRRMVALVFASAAAVGLGLLLLVGPPELDVFLTMALPSFA</sequence>
<accession>A0ABS6H6S8</accession>
<keyword evidence="1" id="KW-0472">Membrane</keyword>
<feature type="transmembrane region" description="Helical" evidence="1">
    <location>
        <begin position="34"/>
        <end position="53"/>
    </location>
</feature>
<keyword evidence="3" id="KW-1185">Reference proteome</keyword>
<proteinExistence type="predicted"/>
<comment type="caution">
    <text evidence="2">The sequence shown here is derived from an EMBL/GenBank/DDBJ whole genome shotgun (WGS) entry which is preliminary data.</text>
</comment>
<dbReference type="EMBL" id="JAERQM010000003">
    <property type="protein sequence ID" value="MBU8544397.1"/>
    <property type="molecule type" value="Genomic_DNA"/>
</dbReference>
<evidence type="ECO:0000313" key="3">
    <source>
        <dbReference type="Proteomes" id="UP000689967"/>
    </source>
</evidence>